<evidence type="ECO:0000256" key="2">
    <source>
        <dbReference type="ARBA" id="ARBA00022989"/>
    </source>
</evidence>
<dbReference type="PANTHER" id="PTHR23521">
    <property type="entry name" value="TRANSPORTER MFS SUPERFAMILY"/>
    <property type="match status" value="1"/>
</dbReference>
<evidence type="ECO:0000256" key="1">
    <source>
        <dbReference type="ARBA" id="ARBA00022692"/>
    </source>
</evidence>
<proteinExistence type="predicted"/>
<keyword evidence="1 4" id="KW-0812">Transmembrane</keyword>
<feature type="transmembrane region" description="Helical" evidence="4">
    <location>
        <begin position="371"/>
        <end position="392"/>
    </location>
</feature>
<feature type="domain" description="Major facilitator superfamily (MFS) profile" evidence="5">
    <location>
        <begin position="217"/>
        <end position="399"/>
    </location>
</feature>
<name>A0A480ANQ1_9BURK</name>
<accession>A0A480ANQ1</accession>
<evidence type="ECO:0000313" key="6">
    <source>
        <dbReference type="EMBL" id="GCL63033.1"/>
    </source>
</evidence>
<evidence type="ECO:0000259" key="5">
    <source>
        <dbReference type="PROSITE" id="PS50850"/>
    </source>
</evidence>
<keyword evidence="2 4" id="KW-1133">Transmembrane helix</keyword>
<sequence length="399" mass="40268">MPSSAPGRAAEPPANPVLWLIPAVYFLFVAGEFATITSIALTLTERGASALRVGVLVSALWLGILAASLRAHAWIARHGHGRVFVGAMVVSLVSMGSMALHQRYDAWLPAAVVLGIGGGLVWVAGESWLAEAAPPARRGLYVGLFETAVGLGLMAGPALVPLALWLQAPPIVLGTGLMLVALGVSLALLRAPRLAMHDTVATGDATTPDPGGDWRAVALPLVMLAALSGLMESGISSLLPSIAMRLDFSMAAAATLGAVIGAGSALLQSPFGLLADRTGMGRAMALAWLLVVASLAALVAGAEHHGLLWGAGFVIGGAGGAVYTLVVIALGHHLRGSGLVKAMGLLVTAYTMGTAGGPAAGGWLFDQAGLRGLAGVLLAVALLGCVLTWRAVPATRASA</sequence>
<evidence type="ECO:0000313" key="7">
    <source>
        <dbReference type="Proteomes" id="UP000301751"/>
    </source>
</evidence>
<feature type="transmembrane region" description="Helical" evidence="4">
    <location>
        <begin position="279"/>
        <end position="301"/>
    </location>
</feature>
<feature type="transmembrane region" description="Helical" evidence="4">
    <location>
        <begin position="49"/>
        <end position="69"/>
    </location>
</feature>
<dbReference type="OrthoDB" id="8878646at2"/>
<feature type="transmembrane region" description="Helical" evidence="4">
    <location>
        <begin position="248"/>
        <end position="267"/>
    </location>
</feature>
<dbReference type="SUPFAM" id="SSF103473">
    <property type="entry name" value="MFS general substrate transporter"/>
    <property type="match status" value="1"/>
</dbReference>
<dbReference type="InterPro" id="IPR036259">
    <property type="entry name" value="MFS_trans_sf"/>
</dbReference>
<dbReference type="RefSeq" id="WP_137732784.1">
    <property type="nucleotide sequence ID" value="NZ_BJCL01000004.1"/>
</dbReference>
<feature type="transmembrane region" description="Helical" evidence="4">
    <location>
        <begin position="307"/>
        <end position="330"/>
    </location>
</feature>
<protein>
    <submittedName>
        <fullName evidence="6">MFS transporter</fullName>
    </submittedName>
</protein>
<dbReference type="PANTHER" id="PTHR23521:SF2">
    <property type="entry name" value="TRANSPORTER MFS SUPERFAMILY"/>
    <property type="match status" value="1"/>
</dbReference>
<feature type="transmembrane region" description="Helical" evidence="4">
    <location>
        <begin position="221"/>
        <end position="242"/>
    </location>
</feature>
<dbReference type="Gene3D" id="1.20.1250.20">
    <property type="entry name" value="MFS general substrate transporter like domains"/>
    <property type="match status" value="2"/>
</dbReference>
<dbReference type="Proteomes" id="UP000301751">
    <property type="component" value="Unassembled WGS sequence"/>
</dbReference>
<keyword evidence="3 4" id="KW-0472">Membrane</keyword>
<feature type="transmembrane region" description="Helical" evidence="4">
    <location>
        <begin position="106"/>
        <end position="129"/>
    </location>
</feature>
<feature type="transmembrane region" description="Helical" evidence="4">
    <location>
        <begin position="342"/>
        <end position="365"/>
    </location>
</feature>
<feature type="transmembrane region" description="Helical" evidence="4">
    <location>
        <begin position="171"/>
        <end position="189"/>
    </location>
</feature>
<dbReference type="InterPro" id="IPR020846">
    <property type="entry name" value="MFS_dom"/>
</dbReference>
<comment type="caution">
    <text evidence="6">The sequence shown here is derived from an EMBL/GenBank/DDBJ whole genome shotgun (WGS) entry which is preliminary data.</text>
</comment>
<dbReference type="EMBL" id="BJCL01000004">
    <property type="protein sequence ID" value="GCL63033.1"/>
    <property type="molecule type" value="Genomic_DNA"/>
</dbReference>
<evidence type="ECO:0000256" key="3">
    <source>
        <dbReference type="ARBA" id="ARBA00023136"/>
    </source>
</evidence>
<dbReference type="AlphaFoldDB" id="A0A480ANQ1"/>
<organism evidence="6 7">
    <name type="scientific">Pseudaquabacterium pictum</name>
    <dbReference type="NCBI Taxonomy" id="2315236"/>
    <lineage>
        <taxon>Bacteria</taxon>
        <taxon>Pseudomonadati</taxon>
        <taxon>Pseudomonadota</taxon>
        <taxon>Betaproteobacteria</taxon>
        <taxon>Burkholderiales</taxon>
        <taxon>Sphaerotilaceae</taxon>
        <taxon>Pseudaquabacterium</taxon>
    </lineage>
</organism>
<gene>
    <name evidence="6" type="ORF">AQPW35_21140</name>
</gene>
<reference evidence="7" key="1">
    <citation type="submission" date="2019-03" db="EMBL/GenBank/DDBJ databases">
        <title>Aquabacterium pictum sp.nov., the first bacteriochlorophyll a-containing freshwater bacterium in the genus Aquabacterium of the class Betaproteobacteria.</title>
        <authorList>
            <person name="Hirose S."/>
            <person name="Tank M."/>
            <person name="Hara E."/>
            <person name="Tamaki H."/>
            <person name="Takaichi S."/>
            <person name="Haruta S."/>
            <person name="Hanada S."/>
        </authorList>
    </citation>
    <scope>NUCLEOTIDE SEQUENCE [LARGE SCALE GENOMIC DNA]</scope>
    <source>
        <strain evidence="7">W35</strain>
    </source>
</reference>
<dbReference type="GO" id="GO:0022857">
    <property type="term" value="F:transmembrane transporter activity"/>
    <property type="evidence" value="ECO:0007669"/>
    <property type="project" value="InterPro"/>
</dbReference>
<dbReference type="Pfam" id="PF07690">
    <property type="entry name" value="MFS_1"/>
    <property type="match status" value="1"/>
</dbReference>
<feature type="transmembrane region" description="Helical" evidence="4">
    <location>
        <begin position="81"/>
        <end position="100"/>
    </location>
</feature>
<keyword evidence="7" id="KW-1185">Reference proteome</keyword>
<dbReference type="PROSITE" id="PS50850">
    <property type="entry name" value="MFS"/>
    <property type="match status" value="1"/>
</dbReference>
<dbReference type="InterPro" id="IPR011701">
    <property type="entry name" value="MFS"/>
</dbReference>
<feature type="transmembrane region" description="Helical" evidence="4">
    <location>
        <begin position="17"/>
        <end position="43"/>
    </location>
</feature>
<dbReference type="GO" id="GO:0005886">
    <property type="term" value="C:plasma membrane"/>
    <property type="evidence" value="ECO:0007669"/>
    <property type="project" value="TreeGrafter"/>
</dbReference>
<feature type="transmembrane region" description="Helical" evidence="4">
    <location>
        <begin position="141"/>
        <end position="165"/>
    </location>
</feature>
<evidence type="ECO:0000256" key="4">
    <source>
        <dbReference type="SAM" id="Phobius"/>
    </source>
</evidence>